<reference evidence="1 2" key="1">
    <citation type="journal article" date="2014" name="BMC Genomics">
        <title>Genome and secretome analysis of the hemibiotrophic fungal pathogen, Moniliophthora roreri, which causes frosty pod rot disease of cacao: mechanisms of the biotrophic and necrotrophic phases.</title>
        <authorList>
            <person name="Meinhardt L.W."/>
            <person name="Costa G.G.L."/>
            <person name="Thomazella D.P.T."/>
            <person name="Teixeira P.J.P.L."/>
            <person name="Carazzolle M.F."/>
            <person name="Schuster S.C."/>
            <person name="Carlson J.E."/>
            <person name="Guiltinan M.J."/>
            <person name="Mieczkowski P."/>
            <person name="Farmer A."/>
            <person name="Ramaraj T."/>
            <person name="Crozier J."/>
            <person name="Davis R.E."/>
            <person name="Shao J."/>
            <person name="Melnick R.L."/>
            <person name="Pereira G.A.G."/>
            <person name="Bailey B.A."/>
        </authorList>
    </citation>
    <scope>NUCLEOTIDE SEQUENCE [LARGE SCALE GENOMIC DNA]</scope>
    <source>
        <strain evidence="1 2">MCA 2997</strain>
    </source>
</reference>
<proteinExistence type="predicted"/>
<dbReference type="KEGG" id="mrr:Moror_17772"/>
<dbReference type="Proteomes" id="UP000017559">
    <property type="component" value="Unassembled WGS sequence"/>
</dbReference>
<gene>
    <name evidence="1" type="ORF">Moror_17772</name>
</gene>
<keyword evidence="2" id="KW-1185">Reference proteome</keyword>
<sequence>MHDQQEVIKEAITSYEAALKRVDDEILPLQQSLTALLHGREGTINPVSAYEPKIRLLKAHLSSMADERSDIQHLLAVHKSLVSSIHLVPPEVWAHIFILCLPDTRYIPWDSNFSPFIFGRVCWRWRAIVLSTPKLWASISLLIPSPSEKDRRPGWIPLVHAFLNRSATVPVSLEITWHPVKYSRDEVNFEDILPDIVLCTSPRLRHLSLSLPDSCVRMFWDATMPLLETFSLRNEYKEISPPTSINAPRLHSATFDSIYLQPIEWHFSWSTLTEFISKSCYLDVQRAVHLLSWCPRLERCRMRIIPNRVDAPFSPPPIGLDEKIVMKSLKSFGIIIGSNENVFALLDALNLPVLEEMEISCATAISVASGRMRIWPKPYILALLSRSKCRLRKLVFSNIYPLYEVELRDLVERVPSLEGFDVLLEGRDALQHDIAEILHRRKS</sequence>
<accession>V2XWU7</accession>
<evidence type="ECO:0000313" key="1">
    <source>
        <dbReference type="EMBL" id="ESK97341.1"/>
    </source>
</evidence>
<name>V2XWU7_MONRO</name>
<protein>
    <submittedName>
        <fullName evidence="1">Uncharacterized protein</fullName>
    </submittedName>
</protein>
<evidence type="ECO:0000313" key="2">
    <source>
        <dbReference type="Proteomes" id="UP000017559"/>
    </source>
</evidence>
<organism evidence="1 2">
    <name type="scientific">Moniliophthora roreri (strain MCA 2997)</name>
    <name type="common">Cocoa frosty pod rot fungus</name>
    <name type="synonym">Crinipellis roreri</name>
    <dbReference type="NCBI Taxonomy" id="1381753"/>
    <lineage>
        <taxon>Eukaryota</taxon>
        <taxon>Fungi</taxon>
        <taxon>Dikarya</taxon>
        <taxon>Basidiomycota</taxon>
        <taxon>Agaricomycotina</taxon>
        <taxon>Agaricomycetes</taxon>
        <taxon>Agaricomycetidae</taxon>
        <taxon>Agaricales</taxon>
        <taxon>Marasmiineae</taxon>
        <taxon>Marasmiaceae</taxon>
        <taxon>Moniliophthora</taxon>
    </lineage>
</organism>
<dbReference type="AlphaFoldDB" id="V2XWU7"/>
<comment type="caution">
    <text evidence="1">The sequence shown here is derived from an EMBL/GenBank/DDBJ whole genome shotgun (WGS) entry which is preliminary data.</text>
</comment>
<dbReference type="HOGENOM" id="CLU_018544_12_0_1"/>
<dbReference type="EMBL" id="AWSO01000027">
    <property type="protein sequence ID" value="ESK97341.1"/>
    <property type="molecule type" value="Genomic_DNA"/>
</dbReference>
<dbReference type="OrthoDB" id="3270987at2759"/>